<organism evidence="9 10">
    <name type="scientific">Dimargaris verticillata</name>
    <dbReference type="NCBI Taxonomy" id="2761393"/>
    <lineage>
        <taxon>Eukaryota</taxon>
        <taxon>Fungi</taxon>
        <taxon>Fungi incertae sedis</taxon>
        <taxon>Zoopagomycota</taxon>
        <taxon>Kickxellomycotina</taxon>
        <taxon>Dimargaritomycetes</taxon>
        <taxon>Dimargaritales</taxon>
        <taxon>Dimargaritaceae</taxon>
        <taxon>Dimargaris</taxon>
    </lineage>
</organism>
<comment type="caution">
    <text evidence="9">The sequence shown here is derived from an EMBL/GenBank/DDBJ whole genome shotgun (WGS) entry which is preliminary data.</text>
</comment>
<dbReference type="SUPFAM" id="SSF143870">
    <property type="entry name" value="PF0523-like"/>
    <property type="match status" value="1"/>
</dbReference>
<dbReference type="GO" id="GO:0000408">
    <property type="term" value="C:EKC/KEOPS complex"/>
    <property type="evidence" value="ECO:0007669"/>
    <property type="project" value="TreeGrafter"/>
</dbReference>
<evidence type="ECO:0000313" key="10">
    <source>
        <dbReference type="Proteomes" id="UP001151582"/>
    </source>
</evidence>
<proteinExistence type="inferred from homology"/>
<evidence type="ECO:0000256" key="3">
    <source>
        <dbReference type="ARBA" id="ARBA00015316"/>
    </source>
</evidence>
<evidence type="ECO:0000256" key="2">
    <source>
        <dbReference type="ARBA" id="ARBA00005546"/>
    </source>
</evidence>
<evidence type="ECO:0000313" key="9">
    <source>
        <dbReference type="EMBL" id="KAJ1983896.1"/>
    </source>
</evidence>
<accession>A0A9W8B681</accession>
<dbReference type="Proteomes" id="UP001151582">
    <property type="component" value="Unassembled WGS sequence"/>
</dbReference>
<evidence type="ECO:0000256" key="7">
    <source>
        <dbReference type="ARBA" id="ARBA00025043"/>
    </source>
</evidence>
<dbReference type="InterPro" id="IPR013926">
    <property type="entry name" value="CGI121/TPRKB"/>
</dbReference>
<dbReference type="InterPro" id="IPR036504">
    <property type="entry name" value="CGI121/TPRKB_sf"/>
</dbReference>
<dbReference type="EMBL" id="JANBQB010000037">
    <property type="protein sequence ID" value="KAJ1983896.1"/>
    <property type="molecule type" value="Genomic_DNA"/>
</dbReference>
<dbReference type="GO" id="GO:0005634">
    <property type="term" value="C:nucleus"/>
    <property type="evidence" value="ECO:0007669"/>
    <property type="project" value="UniProtKB-SubCell"/>
</dbReference>
<dbReference type="PANTHER" id="PTHR15840:SF10">
    <property type="entry name" value="EKC_KEOPS COMPLEX SUBUNIT TPRKB"/>
    <property type="match status" value="1"/>
</dbReference>
<keyword evidence="5" id="KW-0819">tRNA processing</keyword>
<keyword evidence="6 8" id="KW-0539">Nucleus</keyword>
<evidence type="ECO:0000256" key="1">
    <source>
        <dbReference type="ARBA" id="ARBA00004123"/>
    </source>
</evidence>
<evidence type="ECO:0000256" key="5">
    <source>
        <dbReference type="ARBA" id="ARBA00022694"/>
    </source>
</evidence>
<evidence type="ECO:0000256" key="8">
    <source>
        <dbReference type="RuleBase" id="RU004398"/>
    </source>
</evidence>
<evidence type="ECO:0000256" key="6">
    <source>
        <dbReference type="ARBA" id="ARBA00023242"/>
    </source>
</evidence>
<dbReference type="Gene3D" id="3.30.2380.10">
    <property type="entry name" value="CGI121/TPRKB"/>
    <property type="match status" value="1"/>
</dbReference>
<dbReference type="OrthoDB" id="329139at2759"/>
<dbReference type="AlphaFoldDB" id="A0A9W8B681"/>
<sequence>MALTLDYPIPGDHSTERVFLSLWRDVSNVAELSAALRSQTANFSFALVDAQVALDSFQLLAAAHRAVQAAAHDQLRTRNIYSEIIYCLSPEIHIAEAYTRYGLSPSTRHVVAVGVGIDPTKFDQEVQATIEGTQVPMAGLGKFTNIALVRQYYKVPESIQSHDPLVNAVVGSIALKGYK</sequence>
<dbReference type="GO" id="GO:0002949">
    <property type="term" value="P:tRNA threonylcarbamoyladenosine modification"/>
    <property type="evidence" value="ECO:0007669"/>
    <property type="project" value="TreeGrafter"/>
</dbReference>
<comment type="function">
    <text evidence="7">Component of the EKC/KEOPS complex that is required for the formation of a threonylcarbamoyl group on adenosine at position 37 (t(6)A37) in tRNAs that read codons beginning with adenine. The complex is probably involved in the transfer of the threonylcarbamoyl moiety of threonylcarbamoyl-AMP (TC-AMP) to the N6 group of A37. CGI121 acts as an allosteric effector that regulates the t(6)A activity of the complex. The EKC/KEOPS complex also promotes both telomere uncapping and telomere elongation. The complex is required for efficient recruitment of transcriptional coactivators. CGI121 is not required for tRNA modification.</text>
</comment>
<comment type="similarity">
    <text evidence="2 8">Belongs to the CGI121/TPRKB family.</text>
</comment>
<reference evidence="9" key="1">
    <citation type="submission" date="2022-07" db="EMBL/GenBank/DDBJ databases">
        <title>Phylogenomic reconstructions and comparative analyses of Kickxellomycotina fungi.</title>
        <authorList>
            <person name="Reynolds N.K."/>
            <person name="Stajich J.E."/>
            <person name="Barry K."/>
            <person name="Grigoriev I.V."/>
            <person name="Crous P."/>
            <person name="Smith M.E."/>
        </authorList>
    </citation>
    <scope>NUCLEOTIDE SEQUENCE</scope>
    <source>
        <strain evidence="9">RSA 567</strain>
    </source>
</reference>
<name>A0A9W8B681_9FUNG</name>
<comment type="subcellular location">
    <subcellularLocation>
        <location evidence="1">Nucleus</location>
    </subcellularLocation>
</comment>
<dbReference type="GO" id="GO:0005829">
    <property type="term" value="C:cytosol"/>
    <property type="evidence" value="ECO:0007669"/>
    <property type="project" value="TreeGrafter"/>
</dbReference>
<protein>
    <recommendedName>
        <fullName evidence="4">EKC/KEOPS complex subunit CGI121</fullName>
    </recommendedName>
    <alternativeName>
        <fullName evidence="3">EKC/KEOPS complex subunit cgi121</fullName>
    </alternativeName>
</protein>
<dbReference type="Pfam" id="PF08617">
    <property type="entry name" value="CGI-121"/>
    <property type="match status" value="1"/>
</dbReference>
<keyword evidence="10" id="KW-1185">Reference proteome</keyword>
<evidence type="ECO:0000256" key="4">
    <source>
        <dbReference type="ARBA" id="ARBA00016009"/>
    </source>
</evidence>
<gene>
    <name evidence="9" type="ORF">H4R34_000996</name>
</gene>
<dbReference type="PANTHER" id="PTHR15840">
    <property type="entry name" value="CGI-121 FAMILY MEMBER"/>
    <property type="match status" value="1"/>
</dbReference>